<name>A0A843A5Q5_9CREN</name>
<gene>
    <name evidence="1" type="ORF">IOK49_00750</name>
</gene>
<sequence>MEVNVEVPRLVVGKYDLEKTYIYITLALEGPISNASFDKENRILEYDCRCSINEDKILSRIPNASEKTIKFIKKVSEEDPSTCISCDIAIASSLLYALYNGERLDDIPVDAELKIGINSLILGGLQVHMLKSNKPILLEYFYPIEKLKVIYAYTNKTESEGNIIFPKEAFFHLLAGIRLAQNDLVDEGLNYLRDASKLVLKANDIHNLLELNEIPAFPVSDGFVIFLPVTEKCYSPLYDFNTKVSETLKKMSLVPIITRISRGGQVFIG</sequence>
<accession>A0A843A5Q5</accession>
<evidence type="ECO:0000313" key="2">
    <source>
        <dbReference type="Proteomes" id="UP000652307"/>
    </source>
</evidence>
<dbReference type="EMBL" id="JADEZV010000001">
    <property type="protein sequence ID" value="MBE9390618.1"/>
    <property type="molecule type" value="Genomic_DNA"/>
</dbReference>
<proteinExistence type="predicted"/>
<organism evidence="1 2">
    <name type="scientific">Fervidicoccus fontis</name>
    <dbReference type="NCBI Taxonomy" id="683846"/>
    <lineage>
        <taxon>Archaea</taxon>
        <taxon>Thermoproteota</taxon>
        <taxon>Thermoprotei</taxon>
        <taxon>Fervidicoccales</taxon>
        <taxon>Fervidicoccaceae</taxon>
        <taxon>Fervidicoccus</taxon>
    </lineage>
</organism>
<protein>
    <submittedName>
        <fullName evidence="1">Uncharacterized protein</fullName>
    </submittedName>
</protein>
<reference evidence="1" key="1">
    <citation type="submission" date="2020-10" db="EMBL/GenBank/DDBJ databases">
        <title>Fervidococcus fontis strain 3639Fd - the first crenarchaeon capable of growth on lipids.</title>
        <authorList>
            <person name="Kochetkova T.V."/>
            <person name="Elcheninov A.G."/>
            <person name="Toschakov S.V."/>
            <person name="Kublanov I.V."/>
        </authorList>
    </citation>
    <scope>NUCLEOTIDE SEQUENCE</scope>
    <source>
        <strain evidence="1">3639Fd</strain>
    </source>
</reference>
<dbReference type="AlphaFoldDB" id="A0A843A5Q5"/>
<comment type="caution">
    <text evidence="1">The sequence shown here is derived from an EMBL/GenBank/DDBJ whole genome shotgun (WGS) entry which is preliminary data.</text>
</comment>
<evidence type="ECO:0000313" key="1">
    <source>
        <dbReference type="EMBL" id="MBE9390618.1"/>
    </source>
</evidence>
<dbReference type="Proteomes" id="UP000652307">
    <property type="component" value="Unassembled WGS sequence"/>
</dbReference>
<dbReference type="RefSeq" id="WP_193803272.1">
    <property type="nucleotide sequence ID" value="NZ_JADEZV010000001.1"/>
</dbReference>